<protein>
    <submittedName>
        <fullName evidence="1">Uncharacterized protein</fullName>
    </submittedName>
</protein>
<comment type="caution">
    <text evidence="1">The sequence shown here is derived from an EMBL/GenBank/DDBJ whole genome shotgun (WGS) entry which is preliminary data.</text>
</comment>
<organism evidence="1 2">
    <name type="scientific">Ktedonospora formicarum</name>
    <dbReference type="NCBI Taxonomy" id="2778364"/>
    <lineage>
        <taxon>Bacteria</taxon>
        <taxon>Bacillati</taxon>
        <taxon>Chloroflexota</taxon>
        <taxon>Ktedonobacteria</taxon>
        <taxon>Ktedonobacterales</taxon>
        <taxon>Ktedonobacteraceae</taxon>
        <taxon>Ktedonospora</taxon>
    </lineage>
</organism>
<evidence type="ECO:0000313" key="2">
    <source>
        <dbReference type="Proteomes" id="UP000612362"/>
    </source>
</evidence>
<keyword evidence="2" id="KW-1185">Reference proteome</keyword>
<dbReference type="AlphaFoldDB" id="A0A8J3I4F7"/>
<dbReference type="RefSeq" id="WP_220198404.1">
    <property type="nucleotide sequence ID" value="NZ_BNJF01000005.1"/>
</dbReference>
<dbReference type="Proteomes" id="UP000612362">
    <property type="component" value="Unassembled WGS sequence"/>
</dbReference>
<sequence>MSNVAGWCEVFCVPTRRVTPELHAFLKILARQRERGQPIPDALPYALPAEVVSLLLQGTSPTKLLN</sequence>
<reference evidence="1" key="1">
    <citation type="submission" date="2020-10" db="EMBL/GenBank/DDBJ databases">
        <title>Taxonomic study of unclassified bacteria belonging to the class Ktedonobacteria.</title>
        <authorList>
            <person name="Yabe S."/>
            <person name="Wang C.M."/>
            <person name="Zheng Y."/>
            <person name="Sakai Y."/>
            <person name="Cavaletti L."/>
            <person name="Monciardini P."/>
            <person name="Donadio S."/>
        </authorList>
    </citation>
    <scope>NUCLEOTIDE SEQUENCE</scope>
    <source>
        <strain evidence="1">SOSP1-1</strain>
    </source>
</reference>
<evidence type="ECO:0000313" key="1">
    <source>
        <dbReference type="EMBL" id="GHO49259.1"/>
    </source>
</evidence>
<name>A0A8J3I4F7_9CHLR</name>
<accession>A0A8J3I4F7</accession>
<gene>
    <name evidence="1" type="ORF">KSX_74220</name>
</gene>
<proteinExistence type="predicted"/>
<dbReference type="EMBL" id="BNJF01000005">
    <property type="protein sequence ID" value="GHO49259.1"/>
    <property type="molecule type" value="Genomic_DNA"/>
</dbReference>